<keyword evidence="1" id="KW-0175">Coiled coil</keyword>
<evidence type="ECO:0000313" key="3">
    <source>
        <dbReference type="EMBL" id="QGA10644.1"/>
    </source>
</evidence>
<protein>
    <recommendedName>
        <fullName evidence="2">Bacterial Ig domain-containing protein</fullName>
    </recommendedName>
</protein>
<dbReference type="InterPro" id="IPR041498">
    <property type="entry name" value="Big_6"/>
</dbReference>
<evidence type="ECO:0000256" key="1">
    <source>
        <dbReference type="SAM" id="Coils"/>
    </source>
</evidence>
<keyword evidence="4" id="KW-1185">Reference proteome</keyword>
<feature type="domain" description="Bacterial Ig" evidence="2">
    <location>
        <begin position="418"/>
        <end position="489"/>
    </location>
</feature>
<dbReference type="RefSeq" id="WP_153371044.1">
    <property type="nucleotide sequence ID" value="NZ_CP045650.1"/>
</dbReference>
<name>A0ABX6CYM6_9GAMM</name>
<organism evidence="3 4">
    <name type="scientific">Acinetobacter wanghuae</name>
    <dbReference type="NCBI Taxonomy" id="2662362"/>
    <lineage>
        <taxon>Bacteria</taxon>
        <taxon>Pseudomonadati</taxon>
        <taxon>Pseudomonadota</taxon>
        <taxon>Gammaproteobacteria</taxon>
        <taxon>Moraxellales</taxon>
        <taxon>Moraxellaceae</taxon>
        <taxon>Acinetobacter</taxon>
    </lineage>
</organism>
<accession>A0ABX6CYM6</accession>
<dbReference type="EMBL" id="CP045650">
    <property type="protein sequence ID" value="QGA10644.1"/>
    <property type="molecule type" value="Genomic_DNA"/>
</dbReference>
<evidence type="ECO:0000259" key="2">
    <source>
        <dbReference type="Pfam" id="PF17936"/>
    </source>
</evidence>
<gene>
    <name evidence="3" type="ORF">GFH30_04170</name>
</gene>
<feature type="coiled-coil region" evidence="1">
    <location>
        <begin position="76"/>
        <end position="146"/>
    </location>
</feature>
<dbReference type="Proteomes" id="UP000327478">
    <property type="component" value="Chromosome"/>
</dbReference>
<dbReference type="Pfam" id="PF17936">
    <property type="entry name" value="Big_6"/>
    <property type="match status" value="1"/>
</dbReference>
<reference evidence="3 4" key="1">
    <citation type="submission" date="2019-10" db="EMBL/GenBank/DDBJ databases">
        <authorList>
            <person name="Dong K."/>
        </authorList>
    </citation>
    <scope>NUCLEOTIDE SEQUENCE [LARGE SCALE GENOMIC DNA]</scope>
    <source>
        <strain evidence="4">dk386</strain>
    </source>
</reference>
<evidence type="ECO:0000313" key="4">
    <source>
        <dbReference type="Proteomes" id="UP000327478"/>
    </source>
</evidence>
<proteinExistence type="predicted"/>
<sequence>MGKAIQAAEDALSTTAKPQLDGDELKAVLIEKAKAEVAFENEALTAAQLKTAADTLNKVVEDAVNAESVEDAAEAQAQAEAAAKAESEALEAAKAALGKAIQAAEDALSTTAKPQLDGDELKAVLIEKAKAEVAFENEALTAAQLKTAADTLNKVVEDAVNAESVEDAAEAQAQAEAAAKAESEALEAAKAALGKAIQAAEDALSTTAKPQLDGDELKAVLIEKAKAEVAFENEALTAAQLKTAADTLNKVVEDAVNAESAEDLALAKAQLQQLLAKAVLALDDSTLEMDRDKLIVETALAQQLLEANSSTVEEIQSASKNLETLLSNISNPYLGDVTIADDGLSISGQLTPGSKVVIEYEGNSQVVTSNLDDGRFNIILTAPLVDGQEVIVTELNGKEVLGTTDLIYEDGAVVVGETIIADDGKSVLVQGEPGASVEIKHEGKLIGHGVMSKDGTVNIVLDKALLNGNQITLSYEDIKGNTATNTAVYTDNIDPDLNEVEFVLVDETNLSIYDDTLANQVVEFELLNLPLDSQQVKVFVGGVQATNYGDIYGKWTVTLPSDLIMKQDGSLPVVISVTETSGNSTQDYQLDNLSYEILSSYPTDILEHEIFARVDITPQSSPLFISGDNPYKNLEAKVVGLTLGGVLSADVIQTLNGIDFNIEEGKTWSFDFDYTLHSLLGVSAINVVLYKEQVNADGTISWVSETVGGGVVGGGLWIGSTETLHISNLTSGTYKLVAGTGKAGISVLGAISTEMKNIEVETWTDPASNIYEALAYTGNAFLDLLEKTNDLNFNPTNNNGLTITKVYFGKENPNLTVVAEEGYTEVVGQYGSLFVAANGDYYYQAKAEAKGLGLYDEPFTLVYGNDRDHDGKADQNGTKVITGGIQLTVGIDSPDMDYEWNKNEIPVGTTYALDDVNQVDVALGNNYSTDVHDSANLLESKKQIGSYTQDKQYSTVAYSSDAHGFKFTVKDHTLEKLSNPTFEITSLDSKPYSYVIYKLNQLNTSETVFEIVDQGVIEDKQSFGKNLILSGGDYEVIMYNGSSTPDFKVNFDKELISQVIHSEVDLKSYKSFNFNFDLNPNEYGVIEIQQVDIDTILTNSSTNWTLYKNVNGIETKLSSGVVKDLDGLNIFEWDNKGKSEYLSSGIYRLEFDKDIQTLSVVSKAVNQYEFSILKEEGTYTQAKGVLLANDKYDVRTVKLQIEVNGEMQRVNTVPLSTTDGVTTVQGEFGQLQLWSNGYYIYTPDVNKIGINAIGQSDKFDYAFTDLTGQMKEATLTINIGGIGAVIKPAGETDILLEGTANSEMLVANEFNNVIHGNGGSDTLVYKLLNEASVTGGNGQDIWTDFAVGNVIEDDADAINVQELLIDQTVANINDFIEVRYDYQKDAVTVSIDRDGAGTGYEQTDLVTLTDFKKQNADVVFTSNDDLLNLLIANGQIIY</sequence>
<feature type="coiled-coil region" evidence="1">
    <location>
        <begin position="172"/>
        <end position="277"/>
    </location>
</feature>